<organism evidence="1 2">
    <name type="scientific">Pistacia atlantica</name>
    <dbReference type="NCBI Taxonomy" id="434234"/>
    <lineage>
        <taxon>Eukaryota</taxon>
        <taxon>Viridiplantae</taxon>
        <taxon>Streptophyta</taxon>
        <taxon>Embryophyta</taxon>
        <taxon>Tracheophyta</taxon>
        <taxon>Spermatophyta</taxon>
        <taxon>Magnoliopsida</taxon>
        <taxon>eudicotyledons</taxon>
        <taxon>Gunneridae</taxon>
        <taxon>Pentapetalae</taxon>
        <taxon>rosids</taxon>
        <taxon>malvids</taxon>
        <taxon>Sapindales</taxon>
        <taxon>Anacardiaceae</taxon>
        <taxon>Pistacia</taxon>
    </lineage>
</organism>
<reference evidence="2" key="1">
    <citation type="journal article" date="2023" name="G3 (Bethesda)">
        <title>Genome assembly and association tests identify interacting loci associated with vigor, precocity, and sex in interspecific pistachio rootstocks.</title>
        <authorList>
            <person name="Palmer W."/>
            <person name="Jacygrad E."/>
            <person name="Sagayaradj S."/>
            <person name="Cavanaugh K."/>
            <person name="Han R."/>
            <person name="Bertier L."/>
            <person name="Beede B."/>
            <person name="Kafkas S."/>
            <person name="Golino D."/>
            <person name="Preece J."/>
            <person name="Michelmore R."/>
        </authorList>
    </citation>
    <scope>NUCLEOTIDE SEQUENCE [LARGE SCALE GENOMIC DNA]</scope>
</reference>
<name>A0ACC1C4N5_9ROSI</name>
<proteinExistence type="predicted"/>
<accession>A0ACC1C4N5</accession>
<protein>
    <submittedName>
        <fullName evidence="1">Uncharacterized protein</fullName>
    </submittedName>
</protein>
<sequence>MSMPLMKTLQKSGLNARMDGLENHNCYMMASCFFNTDFAFLKDPLREHLIAKLHAGGLSGHLGRDKTIALVEERYFWLRL</sequence>
<evidence type="ECO:0000313" key="1">
    <source>
        <dbReference type="EMBL" id="KAJ0110678.1"/>
    </source>
</evidence>
<evidence type="ECO:0000313" key="2">
    <source>
        <dbReference type="Proteomes" id="UP001164250"/>
    </source>
</evidence>
<gene>
    <name evidence="1" type="ORF">Patl1_03255</name>
</gene>
<keyword evidence="2" id="KW-1185">Reference proteome</keyword>
<comment type="caution">
    <text evidence="1">The sequence shown here is derived from an EMBL/GenBank/DDBJ whole genome shotgun (WGS) entry which is preliminary data.</text>
</comment>
<dbReference type="EMBL" id="CM047897">
    <property type="protein sequence ID" value="KAJ0110678.1"/>
    <property type="molecule type" value="Genomic_DNA"/>
</dbReference>
<dbReference type="Proteomes" id="UP001164250">
    <property type="component" value="Chromosome 1"/>
</dbReference>